<feature type="transmembrane region" description="Helical" evidence="8">
    <location>
        <begin position="470"/>
        <end position="487"/>
    </location>
</feature>
<dbReference type="PANTHER" id="PTHR23501">
    <property type="entry name" value="MAJOR FACILITATOR SUPERFAMILY"/>
    <property type="match status" value="1"/>
</dbReference>
<evidence type="ECO:0000256" key="5">
    <source>
        <dbReference type="ARBA" id="ARBA00022989"/>
    </source>
</evidence>
<name>B3QX01_CHLT3</name>
<dbReference type="GO" id="GO:0022857">
    <property type="term" value="F:transmembrane transporter activity"/>
    <property type="evidence" value="ECO:0007669"/>
    <property type="project" value="InterPro"/>
</dbReference>
<feature type="transmembrane region" description="Helical" evidence="8">
    <location>
        <begin position="137"/>
        <end position="157"/>
    </location>
</feature>
<accession>B3QX01</accession>
<feature type="domain" description="Major facilitator superfamily (MFS) profile" evidence="9">
    <location>
        <begin position="10"/>
        <end position="493"/>
    </location>
</feature>
<feature type="transmembrane region" description="Helical" evidence="8">
    <location>
        <begin position="324"/>
        <end position="343"/>
    </location>
</feature>
<feature type="transmembrane region" description="Helical" evidence="8">
    <location>
        <begin position="44"/>
        <end position="63"/>
    </location>
</feature>
<evidence type="ECO:0000256" key="6">
    <source>
        <dbReference type="ARBA" id="ARBA00023136"/>
    </source>
</evidence>
<evidence type="ECO:0000256" key="2">
    <source>
        <dbReference type="ARBA" id="ARBA00022448"/>
    </source>
</evidence>
<dbReference type="AlphaFoldDB" id="B3QX01"/>
<evidence type="ECO:0000256" key="7">
    <source>
        <dbReference type="SAM" id="MobiDB-lite"/>
    </source>
</evidence>
<dbReference type="Gene3D" id="1.20.1720.10">
    <property type="entry name" value="Multidrug resistance protein D"/>
    <property type="match status" value="1"/>
</dbReference>
<dbReference type="EMBL" id="CP001100">
    <property type="protein sequence ID" value="ACF13365.1"/>
    <property type="molecule type" value="Genomic_DNA"/>
</dbReference>
<keyword evidence="3" id="KW-1003">Cell membrane</keyword>
<dbReference type="eggNOG" id="COG0477">
    <property type="taxonomic scope" value="Bacteria"/>
</dbReference>
<feature type="region of interest" description="Disordered" evidence="7">
    <location>
        <begin position="502"/>
        <end position="527"/>
    </location>
</feature>
<feature type="transmembrane region" description="Helical" evidence="8">
    <location>
        <begin position="299"/>
        <end position="317"/>
    </location>
</feature>
<evidence type="ECO:0000256" key="1">
    <source>
        <dbReference type="ARBA" id="ARBA00004651"/>
    </source>
</evidence>
<keyword evidence="4 8" id="KW-0812">Transmembrane</keyword>
<evidence type="ECO:0000256" key="3">
    <source>
        <dbReference type="ARBA" id="ARBA00022475"/>
    </source>
</evidence>
<dbReference type="InterPro" id="IPR020846">
    <property type="entry name" value="MFS_dom"/>
</dbReference>
<dbReference type="CDD" id="cd17502">
    <property type="entry name" value="MFS_Azr1_MDR_like"/>
    <property type="match status" value="1"/>
</dbReference>
<dbReference type="PANTHER" id="PTHR23501:SF191">
    <property type="entry name" value="VACUOLAR BASIC AMINO ACID TRANSPORTER 4"/>
    <property type="match status" value="1"/>
</dbReference>
<sequence>MESTTKQRLLTAGILLVMFLAAMDNMITSTIMPSVISSVGGLSLYPWIGTVFMLTTTITTPLYGKLSDLYGHKRFVLIAIGIFMLGSMLCGMAQTMEQLILFRGIQGIGGGGLVTMSFIVFGILFSPEKRAKMQSALSSVWAVASVVGPAVGAFFVETLTWRWAFYVNLPIGLLSAWTIIMFLKVPKEQHTDHRIDYGGAALFASGGILLLFGLLETSQGMSEWINYAALGLGILLLIWLVFHERNEPEPIIPIALFSNKNFLAPVLLGFIAGSTLFSISNLTPLFIQGALGESAGISGRVVTGISFGWVTGSLICGRLLNKTGFRTISIFGALFMLVGLFLMKDISLASAWWHLFIYNIILGFGMGLIATTTLVAVQSAVSKRTIGAATSTNQLFRSVGGTIGLSVLGGLQLGHFQQSLTKTFSTNAGEDLQKLVHQPHLILDPANRAILPADALEKVSQALSDSVQEVFLIAFVVSFLVLIWSWQMPKETPEMLAATVEAETKKSTKNPYSASENTAEISISSAE</sequence>
<organism evidence="10 11">
    <name type="scientific">Chloroherpeton thalassium (strain ATCC 35110 / GB-78)</name>
    <dbReference type="NCBI Taxonomy" id="517418"/>
    <lineage>
        <taxon>Bacteria</taxon>
        <taxon>Pseudomonadati</taxon>
        <taxon>Chlorobiota</taxon>
        <taxon>Chlorobiia</taxon>
        <taxon>Chlorobiales</taxon>
        <taxon>Chloroherpetonaceae</taxon>
        <taxon>Chloroherpeton</taxon>
    </lineage>
</organism>
<feature type="transmembrane region" description="Helical" evidence="8">
    <location>
        <begin position="75"/>
        <end position="94"/>
    </location>
</feature>
<dbReference type="RefSeq" id="WP_012499449.1">
    <property type="nucleotide sequence ID" value="NC_011026.1"/>
</dbReference>
<dbReference type="InterPro" id="IPR011701">
    <property type="entry name" value="MFS"/>
</dbReference>
<feature type="transmembrane region" description="Helical" evidence="8">
    <location>
        <begin position="224"/>
        <end position="242"/>
    </location>
</feature>
<dbReference type="Proteomes" id="UP000001208">
    <property type="component" value="Chromosome"/>
</dbReference>
<keyword evidence="6 8" id="KW-0472">Membrane</keyword>
<keyword evidence="11" id="KW-1185">Reference proteome</keyword>
<dbReference type="HOGENOM" id="CLU_000960_22_3_10"/>
<dbReference type="GO" id="GO:0005886">
    <property type="term" value="C:plasma membrane"/>
    <property type="evidence" value="ECO:0007669"/>
    <property type="project" value="UniProtKB-SubCell"/>
</dbReference>
<evidence type="ECO:0000256" key="8">
    <source>
        <dbReference type="SAM" id="Phobius"/>
    </source>
</evidence>
<protein>
    <submittedName>
        <fullName evidence="10">Major facilitator superfamily MFS_1</fullName>
    </submittedName>
</protein>
<evidence type="ECO:0000256" key="4">
    <source>
        <dbReference type="ARBA" id="ARBA00022692"/>
    </source>
</evidence>
<dbReference type="Gene3D" id="1.20.1250.20">
    <property type="entry name" value="MFS general substrate transporter like domains"/>
    <property type="match status" value="1"/>
</dbReference>
<feature type="transmembrane region" description="Helical" evidence="8">
    <location>
        <begin position="100"/>
        <end position="125"/>
    </location>
</feature>
<feature type="compositionally biased region" description="Polar residues" evidence="7">
    <location>
        <begin position="509"/>
        <end position="527"/>
    </location>
</feature>
<dbReference type="Pfam" id="PF07690">
    <property type="entry name" value="MFS_1"/>
    <property type="match status" value="1"/>
</dbReference>
<feature type="transmembrane region" description="Helical" evidence="8">
    <location>
        <begin position="262"/>
        <end position="287"/>
    </location>
</feature>
<gene>
    <name evidence="10" type="ordered locus">Ctha_0898</name>
</gene>
<feature type="transmembrane region" description="Helical" evidence="8">
    <location>
        <begin position="355"/>
        <end position="377"/>
    </location>
</feature>
<dbReference type="InterPro" id="IPR036259">
    <property type="entry name" value="MFS_trans_sf"/>
</dbReference>
<evidence type="ECO:0000313" key="11">
    <source>
        <dbReference type="Proteomes" id="UP000001208"/>
    </source>
</evidence>
<feature type="transmembrane region" description="Helical" evidence="8">
    <location>
        <begin position="163"/>
        <end position="183"/>
    </location>
</feature>
<evidence type="ECO:0000259" key="9">
    <source>
        <dbReference type="PROSITE" id="PS50850"/>
    </source>
</evidence>
<proteinExistence type="predicted"/>
<comment type="subcellular location">
    <subcellularLocation>
        <location evidence="1">Cell membrane</location>
        <topology evidence="1">Multi-pass membrane protein</topology>
    </subcellularLocation>
</comment>
<dbReference type="SUPFAM" id="SSF103473">
    <property type="entry name" value="MFS general substrate transporter"/>
    <property type="match status" value="1"/>
</dbReference>
<feature type="transmembrane region" description="Helical" evidence="8">
    <location>
        <begin position="195"/>
        <end position="212"/>
    </location>
</feature>
<dbReference type="FunFam" id="1.20.1720.10:FF:000004">
    <property type="entry name" value="EmrB/QacA family drug resistance transporter"/>
    <property type="match status" value="1"/>
</dbReference>
<dbReference type="PROSITE" id="PS50850">
    <property type="entry name" value="MFS"/>
    <property type="match status" value="1"/>
</dbReference>
<reference evidence="10 11" key="1">
    <citation type="submission" date="2008-06" db="EMBL/GenBank/DDBJ databases">
        <title>Complete sequence of Chloroherpeton thalassium ATCC 35110.</title>
        <authorList>
            <consortium name="US DOE Joint Genome Institute"/>
            <person name="Lucas S."/>
            <person name="Copeland A."/>
            <person name="Lapidus A."/>
            <person name="Glavina del Rio T."/>
            <person name="Dalin E."/>
            <person name="Tice H."/>
            <person name="Bruce D."/>
            <person name="Goodwin L."/>
            <person name="Pitluck S."/>
            <person name="Schmutz J."/>
            <person name="Larimer F."/>
            <person name="Land M."/>
            <person name="Hauser L."/>
            <person name="Kyrpides N."/>
            <person name="Mikhailova N."/>
            <person name="Liu Z."/>
            <person name="Li T."/>
            <person name="Zhao F."/>
            <person name="Overmann J."/>
            <person name="Bryant D.A."/>
            <person name="Richardson P."/>
        </authorList>
    </citation>
    <scope>NUCLEOTIDE SEQUENCE [LARGE SCALE GENOMIC DNA]</scope>
    <source>
        <strain evidence="11">ATCC 35110 / GB-78</strain>
    </source>
</reference>
<keyword evidence="2" id="KW-0813">Transport</keyword>
<feature type="transmembrane region" description="Helical" evidence="8">
    <location>
        <begin position="12"/>
        <end position="32"/>
    </location>
</feature>
<evidence type="ECO:0000313" key="10">
    <source>
        <dbReference type="EMBL" id="ACF13365.1"/>
    </source>
</evidence>
<keyword evidence="5 8" id="KW-1133">Transmembrane helix</keyword>
<dbReference type="OrthoDB" id="9807274at2"/>
<dbReference type="KEGG" id="cts:Ctha_0898"/>